<evidence type="ECO:0000313" key="6">
    <source>
        <dbReference type="Proteomes" id="UP001206483"/>
    </source>
</evidence>
<keyword evidence="2 5" id="KW-0378">Hydrolase</keyword>
<gene>
    <name evidence="5" type="ORF">FHR36_006801</name>
</gene>
<keyword evidence="6" id="KW-1185">Reference proteome</keyword>
<dbReference type="PANTHER" id="PTHR43782:SF3">
    <property type="entry name" value="ARGINASE"/>
    <property type="match status" value="1"/>
</dbReference>
<sequence length="301" mass="31443">MRRDLVVVGAPTSAGSYAPGQEAAPSVLRELGLIDHLRAAGRRVRDAGDGPLHVWAPDPRHPRAQNLTAVVQAVKAVADHVAGALEEDADVLVIGGNCTVALGVMAALTAVAPDAGLLYIDRHFDLNTPASTRDGALDWMGLAHGLDLPGAAEPLAAAFTHRPLLTPDRLHLLGIDPEAATSWEREQAEVLGLRWGSHTDLAATPAAEVTRALGTLPSGPLAVHLDVDVLDFTDAPLAESTDGRNSGPTLDAVSEALDTACRDPRLRALSVCELNPSRAAGYPAVLDRLVASLQHALRATP</sequence>
<accession>A0ABT1J844</accession>
<dbReference type="PROSITE" id="PS51409">
    <property type="entry name" value="ARGINASE_2"/>
    <property type="match status" value="1"/>
</dbReference>
<evidence type="ECO:0000313" key="5">
    <source>
        <dbReference type="EMBL" id="MCP2313602.1"/>
    </source>
</evidence>
<dbReference type="SUPFAM" id="SSF52768">
    <property type="entry name" value="Arginase/deacetylase"/>
    <property type="match status" value="1"/>
</dbReference>
<dbReference type="Proteomes" id="UP001206483">
    <property type="component" value="Unassembled WGS sequence"/>
</dbReference>
<dbReference type="PANTHER" id="PTHR43782">
    <property type="entry name" value="ARGINASE"/>
    <property type="match status" value="1"/>
</dbReference>
<comment type="similarity">
    <text evidence="4">Belongs to the arginase family.</text>
</comment>
<keyword evidence="1" id="KW-0479">Metal-binding</keyword>
<reference evidence="5 6" key="1">
    <citation type="submission" date="2022-06" db="EMBL/GenBank/DDBJ databases">
        <title>Sequencing the genomes of 1000 actinobacteria strains.</title>
        <authorList>
            <person name="Klenk H.-P."/>
        </authorList>
    </citation>
    <scope>NUCLEOTIDE SEQUENCE [LARGE SCALE GENOMIC DNA]</scope>
    <source>
        <strain evidence="5 6">DSM 41656</strain>
    </source>
</reference>
<dbReference type="EC" id="3.5.3.1" evidence="5"/>
<dbReference type="RefSeq" id="WP_253803630.1">
    <property type="nucleotide sequence ID" value="NZ_BAAAUB010000017.1"/>
</dbReference>
<dbReference type="EMBL" id="JAMZDX010000007">
    <property type="protein sequence ID" value="MCP2313602.1"/>
    <property type="molecule type" value="Genomic_DNA"/>
</dbReference>
<name>A0ABT1J844_9ACTN</name>
<evidence type="ECO:0000256" key="1">
    <source>
        <dbReference type="ARBA" id="ARBA00022723"/>
    </source>
</evidence>
<comment type="caution">
    <text evidence="5">The sequence shown here is derived from an EMBL/GenBank/DDBJ whole genome shotgun (WGS) entry which is preliminary data.</text>
</comment>
<evidence type="ECO:0000256" key="4">
    <source>
        <dbReference type="PROSITE-ProRule" id="PRU00742"/>
    </source>
</evidence>
<dbReference type="Gene3D" id="3.40.800.10">
    <property type="entry name" value="Ureohydrolase domain"/>
    <property type="match status" value="1"/>
</dbReference>
<keyword evidence="3" id="KW-0464">Manganese</keyword>
<evidence type="ECO:0000256" key="3">
    <source>
        <dbReference type="ARBA" id="ARBA00023211"/>
    </source>
</evidence>
<evidence type="ECO:0000256" key="2">
    <source>
        <dbReference type="ARBA" id="ARBA00022801"/>
    </source>
</evidence>
<protein>
    <submittedName>
        <fullName evidence="5">Arginase</fullName>
        <ecNumber evidence="5">3.5.3.1</ecNumber>
    </submittedName>
</protein>
<dbReference type="GO" id="GO:0004053">
    <property type="term" value="F:arginase activity"/>
    <property type="evidence" value="ECO:0007669"/>
    <property type="project" value="UniProtKB-EC"/>
</dbReference>
<dbReference type="InterPro" id="IPR023696">
    <property type="entry name" value="Ureohydrolase_dom_sf"/>
</dbReference>
<dbReference type="InterPro" id="IPR006035">
    <property type="entry name" value="Ureohydrolase"/>
</dbReference>
<proteinExistence type="inferred from homology"/>
<dbReference type="Pfam" id="PF00491">
    <property type="entry name" value="Arginase"/>
    <property type="match status" value="1"/>
</dbReference>
<organism evidence="5 6">
    <name type="scientific">Kitasatospora paracochleata</name>
    <dbReference type="NCBI Taxonomy" id="58354"/>
    <lineage>
        <taxon>Bacteria</taxon>
        <taxon>Bacillati</taxon>
        <taxon>Actinomycetota</taxon>
        <taxon>Actinomycetes</taxon>
        <taxon>Kitasatosporales</taxon>
        <taxon>Streptomycetaceae</taxon>
        <taxon>Kitasatospora</taxon>
    </lineage>
</organism>